<feature type="compositionally biased region" description="Acidic residues" evidence="1">
    <location>
        <begin position="93"/>
        <end position="102"/>
    </location>
</feature>
<dbReference type="Proteomes" id="UP001174936">
    <property type="component" value="Unassembled WGS sequence"/>
</dbReference>
<feature type="region of interest" description="Disordered" evidence="1">
    <location>
        <begin position="91"/>
        <end position="123"/>
    </location>
</feature>
<accession>A0AA39Y290</accession>
<feature type="compositionally biased region" description="Acidic residues" evidence="1">
    <location>
        <begin position="1"/>
        <end position="33"/>
    </location>
</feature>
<evidence type="ECO:0000313" key="2">
    <source>
        <dbReference type="EMBL" id="KAK0644668.1"/>
    </source>
</evidence>
<name>A0AA39Y290_9PEZI</name>
<reference evidence="2" key="1">
    <citation type="submission" date="2023-06" db="EMBL/GenBank/DDBJ databases">
        <title>Genome-scale phylogeny and comparative genomics of the fungal order Sordariales.</title>
        <authorList>
            <consortium name="Lawrence Berkeley National Laboratory"/>
            <person name="Hensen N."/>
            <person name="Bonometti L."/>
            <person name="Westerberg I."/>
            <person name="Brannstrom I.O."/>
            <person name="Guillou S."/>
            <person name="Cros-Aarteil S."/>
            <person name="Calhoun S."/>
            <person name="Haridas S."/>
            <person name="Kuo A."/>
            <person name="Mondo S."/>
            <person name="Pangilinan J."/>
            <person name="Riley R."/>
            <person name="Labutti K."/>
            <person name="Andreopoulos B."/>
            <person name="Lipzen A."/>
            <person name="Chen C."/>
            <person name="Yanf M."/>
            <person name="Daum C."/>
            <person name="Ng V."/>
            <person name="Clum A."/>
            <person name="Steindorff A."/>
            <person name="Ohm R."/>
            <person name="Martin F."/>
            <person name="Silar P."/>
            <person name="Natvig D."/>
            <person name="Lalanne C."/>
            <person name="Gautier V."/>
            <person name="Ament-Velasquez S.L."/>
            <person name="Kruys A."/>
            <person name="Hutchinson M.I."/>
            <person name="Powell A.J."/>
            <person name="Barry K."/>
            <person name="Miller A.N."/>
            <person name="Grigoriev I.V."/>
            <person name="Debuchy R."/>
            <person name="Gladieux P."/>
            <person name="Thoren M.H."/>
            <person name="Johannesson H."/>
        </authorList>
    </citation>
    <scope>NUCLEOTIDE SEQUENCE</scope>
    <source>
        <strain evidence="2">SMH2532-1</strain>
    </source>
</reference>
<dbReference type="EMBL" id="JAULSV010000005">
    <property type="protein sequence ID" value="KAK0644668.1"/>
    <property type="molecule type" value="Genomic_DNA"/>
</dbReference>
<feature type="region of interest" description="Disordered" evidence="1">
    <location>
        <begin position="1"/>
        <end position="41"/>
    </location>
</feature>
<sequence length="169" mass="19398">MDSDIEEEEDDLDDEEGGDNSDDGEEEELEDADQAWRQVRDQVYELDGKQDFLAEDEPTTLKEWLERARSVKEVELQMTYFSDQLLRLHDPSEAWEDTDPESESNRQSPTTSDPVLAPEPEIPPVPLFQNVGESQFYVDTVTMVRALALMGALCLGVKMWRVWGVRQNT</sequence>
<comment type="caution">
    <text evidence="2">The sequence shown here is derived from an EMBL/GenBank/DDBJ whole genome shotgun (WGS) entry which is preliminary data.</text>
</comment>
<evidence type="ECO:0000313" key="3">
    <source>
        <dbReference type="Proteomes" id="UP001174936"/>
    </source>
</evidence>
<gene>
    <name evidence="2" type="ORF">B0T16DRAFT_460697</name>
</gene>
<keyword evidence="3" id="KW-1185">Reference proteome</keyword>
<dbReference type="AlphaFoldDB" id="A0AA39Y290"/>
<evidence type="ECO:0000256" key="1">
    <source>
        <dbReference type="SAM" id="MobiDB-lite"/>
    </source>
</evidence>
<organism evidence="2 3">
    <name type="scientific">Cercophora newfieldiana</name>
    <dbReference type="NCBI Taxonomy" id="92897"/>
    <lineage>
        <taxon>Eukaryota</taxon>
        <taxon>Fungi</taxon>
        <taxon>Dikarya</taxon>
        <taxon>Ascomycota</taxon>
        <taxon>Pezizomycotina</taxon>
        <taxon>Sordariomycetes</taxon>
        <taxon>Sordariomycetidae</taxon>
        <taxon>Sordariales</taxon>
        <taxon>Lasiosphaeriaceae</taxon>
        <taxon>Cercophora</taxon>
    </lineage>
</organism>
<protein>
    <submittedName>
        <fullName evidence="2">Uncharacterized protein</fullName>
    </submittedName>
</protein>
<proteinExistence type="predicted"/>